<dbReference type="InterPro" id="IPR000264">
    <property type="entry name" value="ALB/AFP/VDB"/>
</dbReference>
<evidence type="ECO:0000259" key="5">
    <source>
        <dbReference type="PROSITE" id="PS51438"/>
    </source>
</evidence>
<dbReference type="eggNOG" id="ENOG502R7EA">
    <property type="taxonomic scope" value="Eukaryota"/>
</dbReference>
<dbReference type="GO" id="GO:0005737">
    <property type="term" value="C:cytoplasm"/>
    <property type="evidence" value="ECO:0007669"/>
    <property type="project" value="TreeGrafter"/>
</dbReference>
<proteinExistence type="predicted"/>
<organism evidence="6 7">
    <name type="scientific">Myotis brandtii</name>
    <name type="common">Brandt's bat</name>
    <dbReference type="NCBI Taxonomy" id="109478"/>
    <lineage>
        <taxon>Eukaryota</taxon>
        <taxon>Metazoa</taxon>
        <taxon>Chordata</taxon>
        <taxon>Craniata</taxon>
        <taxon>Vertebrata</taxon>
        <taxon>Euteleostomi</taxon>
        <taxon>Mammalia</taxon>
        <taxon>Eutheria</taxon>
        <taxon>Laurasiatheria</taxon>
        <taxon>Chiroptera</taxon>
        <taxon>Yangochiroptera</taxon>
        <taxon>Vespertilionidae</taxon>
        <taxon>Myotis</taxon>
    </lineage>
</organism>
<dbReference type="Pfam" id="PF00273">
    <property type="entry name" value="Serum_albumin"/>
    <property type="match status" value="1"/>
</dbReference>
<dbReference type="PANTHER" id="PTHR11385:SF12">
    <property type="entry name" value="ALBUMIN SUPERFAMILY MEMBER 1"/>
    <property type="match status" value="1"/>
</dbReference>
<dbReference type="SMART" id="SM00103">
    <property type="entry name" value="ALBUMIN"/>
    <property type="match status" value="1"/>
</dbReference>
<evidence type="ECO:0000256" key="1">
    <source>
        <dbReference type="ARBA" id="ARBA00004613"/>
    </source>
</evidence>
<dbReference type="InterPro" id="IPR020858">
    <property type="entry name" value="Serum_albumin-like"/>
</dbReference>
<dbReference type="GO" id="GO:0072562">
    <property type="term" value="C:blood microparticle"/>
    <property type="evidence" value="ECO:0007669"/>
    <property type="project" value="TreeGrafter"/>
</dbReference>
<dbReference type="GO" id="GO:0036094">
    <property type="term" value="F:small molecule binding"/>
    <property type="evidence" value="ECO:0007669"/>
    <property type="project" value="TreeGrafter"/>
</dbReference>
<keyword evidence="2" id="KW-0964">Secreted</keyword>
<protein>
    <submittedName>
        <fullName evidence="6">Alpha-fetoprotein</fullName>
    </submittedName>
</protein>
<dbReference type="InterPro" id="IPR014760">
    <property type="entry name" value="Serum_albumin_N"/>
</dbReference>
<evidence type="ECO:0000256" key="3">
    <source>
        <dbReference type="ARBA" id="ARBA00022737"/>
    </source>
</evidence>
<dbReference type="PRINTS" id="PR00802">
    <property type="entry name" value="SERUMALBUMIN"/>
</dbReference>
<dbReference type="AlphaFoldDB" id="S7N7H2"/>
<reference evidence="6 7" key="1">
    <citation type="journal article" date="2013" name="Nat. Commun.">
        <title>Genome analysis reveals insights into physiology and longevity of the Brandt's bat Myotis brandtii.</title>
        <authorList>
            <person name="Seim I."/>
            <person name="Fang X."/>
            <person name="Xiong Z."/>
            <person name="Lobanov A.V."/>
            <person name="Huang Z."/>
            <person name="Ma S."/>
            <person name="Feng Y."/>
            <person name="Turanov A.A."/>
            <person name="Zhu Y."/>
            <person name="Lenz T.L."/>
            <person name="Gerashchenko M.V."/>
            <person name="Fan D."/>
            <person name="Hee Yim S."/>
            <person name="Yao X."/>
            <person name="Jordan D."/>
            <person name="Xiong Y."/>
            <person name="Ma Y."/>
            <person name="Lyapunov A.N."/>
            <person name="Chen G."/>
            <person name="Kulakova O.I."/>
            <person name="Sun Y."/>
            <person name="Lee S.G."/>
            <person name="Bronson R.T."/>
            <person name="Moskalev A.A."/>
            <person name="Sunyaev S.R."/>
            <person name="Zhang G."/>
            <person name="Krogh A."/>
            <person name="Wang J."/>
            <person name="Gladyshev V.N."/>
        </authorList>
    </citation>
    <scope>NUCLEOTIDE SEQUENCE [LARGE SCALE GENOMIC DNA]</scope>
</reference>
<dbReference type="PANTHER" id="PTHR11385">
    <property type="entry name" value="SERUM ALBUMIN-RELATED"/>
    <property type="match status" value="1"/>
</dbReference>
<evidence type="ECO:0000256" key="4">
    <source>
        <dbReference type="ARBA" id="ARBA00023157"/>
    </source>
</evidence>
<dbReference type="PROSITE" id="PS51438">
    <property type="entry name" value="ALBUMIN_2"/>
    <property type="match status" value="1"/>
</dbReference>
<keyword evidence="4" id="KW-1015">Disulfide bond</keyword>
<name>S7N7H2_MYOBR</name>
<accession>S7N7H2</accession>
<sequence>MSHMTTFLEHICDNQGMVDKHVFSDCCNVNNTARHKCFLLNKKDDANYREILQIPNLEQICEVNKGNQVLVKKRYIYETSRKHPFLYGPTILTMSACYETAVQSCCQEENKTECFQIKRRHQMDFPKVVMK</sequence>
<evidence type="ECO:0000313" key="6">
    <source>
        <dbReference type="EMBL" id="EPQ13059.1"/>
    </source>
</evidence>
<dbReference type="Gene3D" id="1.10.246.10">
    <property type="match status" value="2"/>
</dbReference>
<dbReference type="SUPFAM" id="SSF48552">
    <property type="entry name" value="Serum albumin-like"/>
    <property type="match status" value="1"/>
</dbReference>
<comment type="subcellular location">
    <subcellularLocation>
        <location evidence="1">Secreted</location>
    </subcellularLocation>
</comment>
<feature type="domain" description="Albumin" evidence="5">
    <location>
        <begin position="1"/>
        <end position="124"/>
    </location>
</feature>
<gene>
    <name evidence="6" type="ORF">D623_10008569</name>
</gene>
<keyword evidence="3" id="KW-0677">Repeat</keyword>
<evidence type="ECO:0000256" key="2">
    <source>
        <dbReference type="ARBA" id="ARBA00022525"/>
    </source>
</evidence>
<evidence type="ECO:0000313" key="7">
    <source>
        <dbReference type="Proteomes" id="UP000052978"/>
    </source>
</evidence>
<dbReference type="EMBL" id="KE163669">
    <property type="protein sequence ID" value="EPQ13059.1"/>
    <property type="molecule type" value="Genomic_DNA"/>
</dbReference>
<keyword evidence="7" id="KW-1185">Reference proteome</keyword>
<dbReference type="Proteomes" id="UP000052978">
    <property type="component" value="Unassembled WGS sequence"/>
</dbReference>